<dbReference type="RefSeq" id="WP_050451725.1">
    <property type="nucleotide sequence ID" value="NZ_LFJJ01000002.1"/>
</dbReference>
<organism evidence="7 8">
    <name type="scientific">Candidatus Burkholderia verschuerenii</name>
    <dbReference type="NCBI Taxonomy" id="242163"/>
    <lineage>
        <taxon>Bacteria</taxon>
        <taxon>Pseudomonadati</taxon>
        <taxon>Pseudomonadota</taxon>
        <taxon>Betaproteobacteria</taxon>
        <taxon>Burkholderiales</taxon>
        <taxon>Burkholderiaceae</taxon>
        <taxon>Burkholderia</taxon>
    </lineage>
</organism>
<evidence type="ECO:0000313" key="8">
    <source>
        <dbReference type="Proteomes" id="UP000036959"/>
    </source>
</evidence>
<dbReference type="EMBL" id="LFJJ01000002">
    <property type="protein sequence ID" value="KND62349.1"/>
    <property type="molecule type" value="Genomic_DNA"/>
</dbReference>
<feature type="domain" description="ENPP1-3/EXOG-like endonuclease/phosphodiesterase" evidence="5">
    <location>
        <begin position="53"/>
        <end position="240"/>
    </location>
</feature>
<dbReference type="GO" id="GO:0046872">
    <property type="term" value="F:metal ion binding"/>
    <property type="evidence" value="ECO:0007669"/>
    <property type="project" value="UniProtKB-KW"/>
</dbReference>
<dbReference type="SUPFAM" id="SSF54060">
    <property type="entry name" value="His-Me finger endonucleases"/>
    <property type="match status" value="1"/>
</dbReference>
<keyword evidence="2" id="KW-0479">Metal-binding</keyword>
<evidence type="ECO:0000313" key="7">
    <source>
        <dbReference type="EMBL" id="KND62349.1"/>
    </source>
</evidence>
<evidence type="ECO:0000256" key="1">
    <source>
        <dbReference type="PIRSR" id="PIRSR640255-1"/>
    </source>
</evidence>
<feature type="binding site" evidence="2">
    <location>
        <position position="147"/>
    </location>
    <ligand>
        <name>Mg(2+)</name>
        <dbReference type="ChEBI" id="CHEBI:18420"/>
        <note>catalytic</note>
    </ligand>
</feature>
<gene>
    <name evidence="7" type="ORF">BVER_01832</name>
</gene>
<keyword evidence="7" id="KW-0378">Hydrolase</keyword>
<sequence length="315" mass="34119">MKLRRANVVAMLFALVSSAAGASPTNCPQFFAGGQAPDLHRADLAERGHVLCFTFYSVVESGVSRTAIWSAEHLTRASVEAARQQKRVDAFHAESAISPRDRAEREDYFGSGRDEGHMSPSGDMPDERSQYESFSLANMIPQSPDNNRHLWQGIEIATRALAKYDGDLYVVTGPAFIGPRASVGRGVEVPTHVWKAIYDPRRGAAAYVTLNQSGEAYAVISIAELTRLVGVDPFPALSDQVKGTAIALPTPRPGGQRLSVGPVLEGQLGLGPSSQISSVYGPVAPLVEEGRPRERWADERLARDAARTLAHVLRY</sequence>
<feature type="domain" description="DNA/RNA non-specific endonuclease/pyrophosphatase/phosphodiesterase" evidence="6">
    <location>
        <begin position="52"/>
        <end position="240"/>
    </location>
</feature>
<reference evidence="8" key="1">
    <citation type="submission" date="2015-06" db="EMBL/GenBank/DDBJ databases">
        <title>Comparative genomics of Burkholderia leaf nodule symbionts.</title>
        <authorList>
            <person name="Carlier A."/>
            <person name="Eberl L."/>
            <person name="Pinto-Carbo M."/>
        </authorList>
    </citation>
    <scope>NUCLEOTIDE SEQUENCE [LARGE SCALE GENOMIC DNA]</scope>
    <source>
        <strain evidence="8">UZHbot4</strain>
    </source>
</reference>
<evidence type="ECO:0000259" key="6">
    <source>
        <dbReference type="SMART" id="SM00892"/>
    </source>
</evidence>
<keyword evidence="7" id="KW-0255">Endonuclease</keyword>
<evidence type="ECO:0000256" key="3">
    <source>
        <dbReference type="SAM" id="MobiDB-lite"/>
    </source>
</evidence>
<dbReference type="PANTHER" id="PTHR13966">
    <property type="entry name" value="ENDONUCLEASE RELATED"/>
    <property type="match status" value="1"/>
</dbReference>
<keyword evidence="4" id="KW-0732">Signal</keyword>
<protein>
    <submittedName>
        <fullName evidence="7">DNA/RNA non-specific endonuclease</fullName>
    </submittedName>
</protein>
<evidence type="ECO:0000256" key="2">
    <source>
        <dbReference type="PIRSR" id="PIRSR640255-2"/>
    </source>
</evidence>
<dbReference type="GO" id="GO:0003676">
    <property type="term" value="F:nucleic acid binding"/>
    <property type="evidence" value="ECO:0007669"/>
    <property type="project" value="InterPro"/>
</dbReference>
<dbReference type="InterPro" id="IPR001604">
    <property type="entry name" value="Endo_G_ENPP1-like_dom"/>
</dbReference>
<feature type="chain" id="PRO_5005544529" evidence="4">
    <location>
        <begin position="23"/>
        <end position="315"/>
    </location>
</feature>
<proteinExistence type="predicted"/>
<feature type="active site" description="Proton acceptor" evidence="1">
    <location>
        <position position="117"/>
    </location>
</feature>
<dbReference type="GO" id="GO:0004519">
    <property type="term" value="F:endonuclease activity"/>
    <property type="evidence" value="ECO:0007669"/>
    <property type="project" value="UniProtKB-KW"/>
</dbReference>
<dbReference type="PANTHER" id="PTHR13966:SF5">
    <property type="entry name" value="ENDONUCLEASE G, MITOCHONDRIAL"/>
    <property type="match status" value="1"/>
</dbReference>
<evidence type="ECO:0000259" key="5">
    <source>
        <dbReference type="SMART" id="SM00477"/>
    </source>
</evidence>
<name>A0A0L0MJZ4_9BURK</name>
<dbReference type="GO" id="GO:0016787">
    <property type="term" value="F:hydrolase activity"/>
    <property type="evidence" value="ECO:0007669"/>
    <property type="project" value="InterPro"/>
</dbReference>
<dbReference type="Gene3D" id="3.40.570.10">
    <property type="entry name" value="Extracellular Endonuclease, subunit A"/>
    <property type="match status" value="1"/>
</dbReference>
<evidence type="ECO:0000256" key="4">
    <source>
        <dbReference type="SAM" id="SignalP"/>
    </source>
</evidence>
<dbReference type="PATRIC" id="fig|242163.4.peg.2637"/>
<dbReference type="InterPro" id="IPR044925">
    <property type="entry name" value="His-Me_finger_sf"/>
</dbReference>
<dbReference type="SMART" id="SM00892">
    <property type="entry name" value="Endonuclease_NS"/>
    <property type="match status" value="1"/>
</dbReference>
<keyword evidence="8" id="KW-1185">Reference proteome</keyword>
<dbReference type="Proteomes" id="UP000036959">
    <property type="component" value="Unassembled WGS sequence"/>
</dbReference>
<dbReference type="AlphaFoldDB" id="A0A0L0MJZ4"/>
<dbReference type="SMART" id="SM00477">
    <property type="entry name" value="NUC"/>
    <property type="match status" value="1"/>
</dbReference>
<dbReference type="InterPro" id="IPR044929">
    <property type="entry name" value="DNA/RNA_non-sp_Endonuclease_sf"/>
</dbReference>
<feature type="signal peptide" evidence="4">
    <location>
        <begin position="1"/>
        <end position="22"/>
    </location>
</feature>
<feature type="compositionally biased region" description="Basic and acidic residues" evidence="3">
    <location>
        <begin position="102"/>
        <end position="117"/>
    </location>
</feature>
<accession>A0A0L0MJZ4</accession>
<comment type="caution">
    <text evidence="7">The sequence shown here is derived from an EMBL/GenBank/DDBJ whole genome shotgun (WGS) entry which is preliminary data.</text>
</comment>
<feature type="region of interest" description="Disordered" evidence="3">
    <location>
        <begin position="102"/>
        <end position="128"/>
    </location>
</feature>
<dbReference type="Pfam" id="PF01223">
    <property type="entry name" value="Endonuclease_NS"/>
    <property type="match status" value="1"/>
</dbReference>
<dbReference type="InterPro" id="IPR040255">
    <property type="entry name" value="Non-specific_endonuclease"/>
</dbReference>
<dbReference type="InterPro" id="IPR020821">
    <property type="entry name" value="ENPP1-3/EXOG-like_nuc-like"/>
</dbReference>
<keyword evidence="7" id="KW-0540">Nuclease</keyword>